<evidence type="ECO:0000313" key="1">
    <source>
        <dbReference type="EMBL" id="KAK4030525.1"/>
    </source>
</evidence>
<comment type="caution">
    <text evidence="1">The sequence shown here is derived from an EMBL/GenBank/DDBJ whole genome shotgun (WGS) entry which is preliminary data.</text>
</comment>
<accession>A0ABR0AZN2</accession>
<evidence type="ECO:0000313" key="2">
    <source>
        <dbReference type="Proteomes" id="UP001234178"/>
    </source>
</evidence>
<dbReference type="Proteomes" id="UP001234178">
    <property type="component" value="Unassembled WGS sequence"/>
</dbReference>
<protein>
    <submittedName>
        <fullName evidence="1">Uncharacterized protein</fullName>
    </submittedName>
</protein>
<reference evidence="1 2" key="1">
    <citation type="journal article" date="2023" name="Nucleic Acids Res.">
        <title>The hologenome of Daphnia magna reveals possible DNA methylation and microbiome-mediated evolution of the host genome.</title>
        <authorList>
            <person name="Chaturvedi A."/>
            <person name="Li X."/>
            <person name="Dhandapani V."/>
            <person name="Marshall H."/>
            <person name="Kissane S."/>
            <person name="Cuenca-Cambronero M."/>
            <person name="Asole G."/>
            <person name="Calvet F."/>
            <person name="Ruiz-Romero M."/>
            <person name="Marangio P."/>
            <person name="Guigo R."/>
            <person name="Rago D."/>
            <person name="Mirbahai L."/>
            <person name="Eastwood N."/>
            <person name="Colbourne J.K."/>
            <person name="Zhou J."/>
            <person name="Mallon E."/>
            <person name="Orsini L."/>
        </authorList>
    </citation>
    <scope>NUCLEOTIDE SEQUENCE [LARGE SCALE GENOMIC DNA]</scope>
    <source>
        <strain evidence="1">LRV0_1</strain>
    </source>
</reference>
<gene>
    <name evidence="1" type="ORF">OUZ56_023768</name>
</gene>
<name>A0ABR0AZN2_9CRUS</name>
<proteinExistence type="predicted"/>
<dbReference type="EMBL" id="JAOYFB010000039">
    <property type="protein sequence ID" value="KAK4030525.1"/>
    <property type="molecule type" value="Genomic_DNA"/>
</dbReference>
<keyword evidence="2" id="KW-1185">Reference proteome</keyword>
<organism evidence="1 2">
    <name type="scientific">Daphnia magna</name>
    <dbReference type="NCBI Taxonomy" id="35525"/>
    <lineage>
        <taxon>Eukaryota</taxon>
        <taxon>Metazoa</taxon>
        <taxon>Ecdysozoa</taxon>
        <taxon>Arthropoda</taxon>
        <taxon>Crustacea</taxon>
        <taxon>Branchiopoda</taxon>
        <taxon>Diplostraca</taxon>
        <taxon>Cladocera</taxon>
        <taxon>Anomopoda</taxon>
        <taxon>Daphniidae</taxon>
        <taxon>Daphnia</taxon>
    </lineage>
</organism>
<sequence>MTREMYLTGLFPCNDTNGMNFTTSYNLIDTWMLCKRWEDEIIQTKREIIAFVKLFIKATLNTIQESRAYAVLITEEITRVKQIWASATNRFQGHFEDDDEDTENEDDDEDYYEMIDLPIDNDCEIFQSECDE</sequence>